<dbReference type="STRING" id="106004.A0A1Y2G4W6"/>
<dbReference type="Proteomes" id="UP000193467">
    <property type="component" value="Unassembled WGS sequence"/>
</dbReference>
<comment type="caution">
    <text evidence="1">The sequence shown here is derived from an EMBL/GenBank/DDBJ whole genome shotgun (WGS) entry which is preliminary data.</text>
</comment>
<name>A0A1Y2G4W6_9BASI</name>
<evidence type="ECO:0000313" key="2">
    <source>
        <dbReference type="Proteomes" id="UP000193467"/>
    </source>
</evidence>
<dbReference type="EMBL" id="MCGR01000001">
    <property type="protein sequence ID" value="ORY92397.1"/>
    <property type="molecule type" value="Genomic_DNA"/>
</dbReference>
<gene>
    <name evidence="1" type="ORF">BCR35DRAFT_327520</name>
</gene>
<dbReference type="OrthoDB" id="2519628at2759"/>
<accession>A0A1Y2G4W6</accession>
<protein>
    <submittedName>
        <fullName evidence="1">Uncharacterized protein</fullName>
    </submittedName>
</protein>
<reference evidence="1 2" key="1">
    <citation type="submission" date="2016-07" db="EMBL/GenBank/DDBJ databases">
        <title>Pervasive Adenine N6-methylation of Active Genes in Fungi.</title>
        <authorList>
            <consortium name="DOE Joint Genome Institute"/>
            <person name="Mondo S.J."/>
            <person name="Dannebaum R.O."/>
            <person name="Kuo R.C."/>
            <person name="Labutti K."/>
            <person name="Haridas S."/>
            <person name="Kuo A."/>
            <person name="Salamov A."/>
            <person name="Ahrendt S.R."/>
            <person name="Lipzen A."/>
            <person name="Sullivan W."/>
            <person name="Andreopoulos W.B."/>
            <person name="Clum A."/>
            <person name="Lindquist E."/>
            <person name="Daum C."/>
            <person name="Ramamoorthy G.K."/>
            <person name="Gryganskyi A."/>
            <person name="Culley D."/>
            <person name="Magnuson J.K."/>
            <person name="James T.Y."/>
            <person name="O'Malley M.A."/>
            <person name="Stajich J.E."/>
            <person name="Spatafora J.W."/>
            <person name="Visel A."/>
            <person name="Grigoriev I.V."/>
        </authorList>
    </citation>
    <scope>NUCLEOTIDE SEQUENCE [LARGE SCALE GENOMIC DNA]</scope>
    <source>
        <strain evidence="1 2">62-1032</strain>
    </source>
</reference>
<keyword evidence="2" id="KW-1185">Reference proteome</keyword>
<proteinExistence type="predicted"/>
<dbReference type="InterPro" id="IPR009030">
    <property type="entry name" value="Growth_fac_rcpt_cys_sf"/>
</dbReference>
<organism evidence="1 2">
    <name type="scientific">Leucosporidium creatinivorum</name>
    <dbReference type="NCBI Taxonomy" id="106004"/>
    <lineage>
        <taxon>Eukaryota</taxon>
        <taxon>Fungi</taxon>
        <taxon>Dikarya</taxon>
        <taxon>Basidiomycota</taxon>
        <taxon>Pucciniomycotina</taxon>
        <taxon>Microbotryomycetes</taxon>
        <taxon>Leucosporidiales</taxon>
        <taxon>Leucosporidium</taxon>
    </lineage>
</organism>
<evidence type="ECO:0000313" key="1">
    <source>
        <dbReference type="EMBL" id="ORY92397.1"/>
    </source>
</evidence>
<dbReference type="SUPFAM" id="SSF57184">
    <property type="entry name" value="Growth factor receptor domain"/>
    <property type="match status" value="1"/>
</dbReference>
<dbReference type="InParanoid" id="A0A1Y2G4W6"/>
<dbReference type="AlphaFoldDB" id="A0A1Y2G4W6"/>
<sequence>MHTYGGHWLTLYLQSGKCAACPTESYGDDSTHVCAPCSNLDPDAASCTATTVLSCKSLSLKPDGTCGSCAQGYYSARFTRICTRCPDPFAVTCQDFSGASTSCGSGFFLMPGAFCTSTCPAGFYGDTQTLECAPCGATFPLSQTCTSNGPLTCFPPFHLINNECATCSIQGSAFTYYNYDTGFCQAPAPGEPPVSRLGGFFAAYHDPVNGHCFCGEDLMTVPHPTPSDPGTANVHVLPCNALKTFGMWNFDGPVCEDVVYIGRYCYVVFTDQLCKDFVLQ</sequence>